<dbReference type="SUPFAM" id="SSF81301">
    <property type="entry name" value="Nucleotidyltransferase"/>
    <property type="match status" value="1"/>
</dbReference>
<reference evidence="1" key="1">
    <citation type="submission" date="2023-02" db="EMBL/GenBank/DDBJ databases">
        <title>Kitasatospora phosalacinea NBRC 14362.</title>
        <authorList>
            <person name="Ichikawa N."/>
            <person name="Sato H."/>
            <person name="Tonouchi N."/>
        </authorList>
    </citation>
    <scope>NUCLEOTIDE SEQUENCE</scope>
    <source>
        <strain evidence="1">NBRC 14362</strain>
    </source>
</reference>
<organism evidence="1 2">
    <name type="scientific">Kitasatospora phosalacinea</name>
    <dbReference type="NCBI Taxonomy" id="2065"/>
    <lineage>
        <taxon>Bacteria</taxon>
        <taxon>Bacillati</taxon>
        <taxon>Actinomycetota</taxon>
        <taxon>Actinomycetes</taxon>
        <taxon>Kitasatosporales</taxon>
        <taxon>Streptomycetaceae</taxon>
        <taxon>Kitasatospora</taxon>
    </lineage>
</organism>
<comment type="caution">
    <text evidence="1">The sequence shown here is derived from an EMBL/GenBank/DDBJ whole genome shotgun (WGS) entry which is preliminary data.</text>
</comment>
<protein>
    <recommendedName>
        <fullName evidence="3">Polymerase nucleotidyl transferase domain-containing protein</fullName>
    </recommendedName>
</protein>
<dbReference type="AlphaFoldDB" id="A0A9W6PPT0"/>
<name>A0A9W6PPT0_9ACTN</name>
<accession>A0A9W6PPT0</accession>
<gene>
    <name evidence="1" type="ORF">Kpho01_67740</name>
</gene>
<evidence type="ECO:0000313" key="1">
    <source>
        <dbReference type="EMBL" id="GLW58763.1"/>
    </source>
</evidence>
<dbReference type="RefSeq" id="WP_158715272.1">
    <property type="nucleotide sequence ID" value="NZ_BSRX01000059.1"/>
</dbReference>
<dbReference type="OrthoDB" id="4016762at2"/>
<proteinExistence type="predicted"/>
<dbReference type="InterPro" id="IPR043519">
    <property type="entry name" value="NT_sf"/>
</dbReference>
<evidence type="ECO:0008006" key="3">
    <source>
        <dbReference type="Google" id="ProtNLM"/>
    </source>
</evidence>
<dbReference type="Proteomes" id="UP001165143">
    <property type="component" value="Unassembled WGS sequence"/>
</dbReference>
<dbReference type="EMBL" id="BSRX01000059">
    <property type="protein sequence ID" value="GLW58763.1"/>
    <property type="molecule type" value="Genomic_DNA"/>
</dbReference>
<sequence>MIGDSARRRLRIAGQAAEELLAAHPGATVWLEGALACGLAHATSDVDLRLVGNGALPEPRSWLSDGVRVDLQVSTPDQMTSLRELLRGFEIRADDLALFRRVRRELPKLTGLRTAKDYEAGQWIPVVDSDEAEVYRAWAVADRAETVASLTEDLLGLVADEQYASADLVLDRLVLTLASAECAAAGQPLLGEKWLPLMVSRPSATEPPTGLWHDTTWEWFRPLQRRLTDALLSCHLVNGSRSTSAEVPVEAQVDGPAWLAQRYSDGWFLRRADDRVPLTGAALLAWAERLEREPT</sequence>
<evidence type="ECO:0000313" key="2">
    <source>
        <dbReference type="Proteomes" id="UP001165143"/>
    </source>
</evidence>